<comment type="subcellular location">
    <subcellularLocation>
        <location evidence="2">Membrane</location>
        <topology evidence="2">Multi-pass membrane protein</topology>
    </subcellularLocation>
</comment>
<evidence type="ECO:0000256" key="11">
    <source>
        <dbReference type="ARBA" id="ARBA00023136"/>
    </source>
</evidence>
<accession>A0A1F7WZZ7</accession>
<evidence type="ECO:0000256" key="5">
    <source>
        <dbReference type="ARBA" id="ARBA00022692"/>
    </source>
</evidence>
<comment type="catalytic activity">
    <reaction evidence="1">
        <text>S-ubiquitinyl-[E2 ubiquitin-conjugating enzyme]-L-cysteine + [acceptor protein]-L-lysine = [E2 ubiquitin-conjugating enzyme]-L-cysteine + N(6)-ubiquitinyl-[acceptor protein]-L-lysine.</text>
        <dbReference type="EC" id="2.3.2.27"/>
    </reaction>
</comment>
<evidence type="ECO:0000256" key="6">
    <source>
        <dbReference type="ARBA" id="ARBA00022723"/>
    </source>
</evidence>
<feature type="domain" description="E3 Ubiquitin ligase MUL1-like" evidence="13">
    <location>
        <begin position="101"/>
        <end position="266"/>
    </location>
</feature>
<evidence type="ECO:0000256" key="1">
    <source>
        <dbReference type="ARBA" id="ARBA00000900"/>
    </source>
</evidence>
<evidence type="ECO:0000259" key="13">
    <source>
        <dbReference type="Pfam" id="PF12483"/>
    </source>
</evidence>
<dbReference type="GO" id="GO:0016020">
    <property type="term" value="C:membrane"/>
    <property type="evidence" value="ECO:0007669"/>
    <property type="project" value="UniProtKB-SubCell"/>
</dbReference>
<organism evidence="14 15">
    <name type="scientific">Candidatus Wallbacteria bacterium GWC2_49_35</name>
    <dbReference type="NCBI Taxonomy" id="1817813"/>
    <lineage>
        <taxon>Bacteria</taxon>
        <taxon>Candidatus Walliibacteriota</taxon>
    </lineage>
</organism>
<dbReference type="STRING" id="1817813.A2008_03435"/>
<evidence type="ECO:0000313" key="15">
    <source>
        <dbReference type="Proteomes" id="UP000178735"/>
    </source>
</evidence>
<keyword evidence="7" id="KW-0863">Zinc-finger</keyword>
<keyword evidence="5 12" id="KW-0812">Transmembrane</keyword>
<reference evidence="14 15" key="1">
    <citation type="journal article" date="2016" name="Nat. Commun.">
        <title>Thousands of microbial genomes shed light on interconnected biogeochemical processes in an aquifer system.</title>
        <authorList>
            <person name="Anantharaman K."/>
            <person name="Brown C.T."/>
            <person name="Hug L.A."/>
            <person name="Sharon I."/>
            <person name="Castelle C.J."/>
            <person name="Probst A.J."/>
            <person name="Thomas B.C."/>
            <person name="Singh A."/>
            <person name="Wilkins M.J."/>
            <person name="Karaoz U."/>
            <person name="Brodie E.L."/>
            <person name="Williams K.H."/>
            <person name="Hubbard S.S."/>
            <person name="Banfield J.F."/>
        </authorList>
    </citation>
    <scope>NUCLEOTIDE SEQUENCE [LARGE SCALE GENOMIC DNA]</scope>
</reference>
<dbReference type="AlphaFoldDB" id="A0A1F7WZZ7"/>
<protein>
    <recommendedName>
        <fullName evidence="3">RING-type E3 ubiquitin transferase</fullName>
        <ecNumber evidence="3">2.3.2.27</ecNumber>
    </recommendedName>
</protein>
<sequence length="275" mass="30477">MVVSVIGVILIIIGVVCIFMKKSSQKKLMALSLTDTYTAAKLLELQKTIAGEMGAGSFRQLAEVKGVIECPDPLTAELSKEKCLYYKSEVDIEYEENYYQENQQTKSRELKTRRTSENITRVERGVDFYLKDDTGKVRINPAGAELDLTKSVDRFEPATNVNYSNGAISWGGFSFSVGSNYSDYTREGRKILGYKFSEYIFPLKQKIFVIGEATDSMGELQISKPTTDDGVFVISNKSEEQLAKEAKSSAQTLDIASKACFAIGAIMAVAGFFIK</sequence>
<dbReference type="GO" id="GO:0016567">
    <property type="term" value="P:protein ubiquitination"/>
    <property type="evidence" value="ECO:0007669"/>
    <property type="project" value="InterPro"/>
</dbReference>
<dbReference type="EMBL" id="MGFH01000027">
    <property type="protein sequence ID" value="OGM08019.1"/>
    <property type="molecule type" value="Genomic_DNA"/>
</dbReference>
<dbReference type="InterPro" id="IPR022170">
    <property type="entry name" value="MUL1-like"/>
</dbReference>
<gene>
    <name evidence="14" type="ORF">A2008_03435</name>
</gene>
<keyword evidence="9" id="KW-0862">Zinc</keyword>
<dbReference type="Pfam" id="PF12483">
    <property type="entry name" value="GIDE"/>
    <property type="match status" value="1"/>
</dbReference>
<dbReference type="InterPro" id="IPR044231">
    <property type="entry name" value="SP1/SPL1"/>
</dbReference>
<name>A0A1F7WZZ7_9BACT</name>
<evidence type="ECO:0000256" key="2">
    <source>
        <dbReference type="ARBA" id="ARBA00004141"/>
    </source>
</evidence>
<evidence type="ECO:0000256" key="8">
    <source>
        <dbReference type="ARBA" id="ARBA00022786"/>
    </source>
</evidence>
<keyword evidence="4" id="KW-0808">Transferase</keyword>
<dbReference type="Proteomes" id="UP000178735">
    <property type="component" value="Unassembled WGS sequence"/>
</dbReference>
<evidence type="ECO:0000256" key="9">
    <source>
        <dbReference type="ARBA" id="ARBA00022833"/>
    </source>
</evidence>
<proteinExistence type="predicted"/>
<comment type="caution">
    <text evidence="14">The sequence shown here is derived from an EMBL/GenBank/DDBJ whole genome shotgun (WGS) entry which is preliminary data.</text>
</comment>
<keyword evidence="11 12" id="KW-0472">Membrane</keyword>
<dbReference type="PANTHER" id="PTHR47568">
    <property type="match status" value="1"/>
</dbReference>
<dbReference type="PANTHER" id="PTHR47568:SF2">
    <property type="entry name" value="E3 UBIQUITIN-PROTEIN LIGASE SP1-RELATED"/>
    <property type="match status" value="1"/>
</dbReference>
<evidence type="ECO:0000256" key="7">
    <source>
        <dbReference type="ARBA" id="ARBA00022771"/>
    </source>
</evidence>
<keyword evidence="6" id="KW-0479">Metal-binding</keyword>
<dbReference type="GO" id="GO:0008270">
    <property type="term" value="F:zinc ion binding"/>
    <property type="evidence" value="ECO:0007669"/>
    <property type="project" value="UniProtKB-KW"/>
</dbReference>
<feature type="transmembrane region" description="Helical" evidence="12">
    <location>
        <begin position="6"/>
        <end position="23"/>
    </location>
</feature>
<keyword evidence="10 12" id="KW-1133">Transmembrane helix</keyword>
<evidence type="ECO:0000313" key="14">
    <source>
        <dbReference type="EMBL" id="OGM08019.1"/>
    </source>
</evidence>
<keyword evidence="8" id="KW-0833">Ubl conjugation pathway</keyword>
<evidence type="ECO:0000256" key="4">
    <source>
        <dbReference type="ARBA" id="ARBA00022679"/>
    </source>
</evidence>
<evidence type="ECO:0000256" key="12">
    <source>
        <dbReference type="SAM" id="Phobius"/>
    </source>
</evidence>
<dbReference type="EC" id="2.3.2.27" evidence="3"/>
<dbReference type="GO" id="GO:0061630">
    <property type="term" value="F:ubiquitin protein ligase activity"/>
    <property type="evidence" value="ECO:0007669"/>
    <property type="project" value="UniProtKB-EC"/>
</dbReference>
<evidence type="ECO:0000256" key="3">
    <source>
        <dbReference type="ARBA" id="ARBA00012483"/>
    </source>
</evidence>
<evidence type="ECO:0000256" key="10">
    <source>
        <dbReference type="ARBA" id="ARBA00022989"/>
    </source>
</evidence>